<sequence length="98" mass="11199">MLYVYKNNVYNIEGCVLRCNFSVLLVVLTTVVCQVDDNVTRHLDSELSAADWDIMVLHYLGLDHIGHLEGPKSPKVGPKLQEMDKVAKEIHTRLLHWV</sequence>
<dbReference type="InterPro" id="IPR002591">
    <property type="entry name" value="Phosphodiest/P_Trfase"/>
</dbReference>
<dbReference type="EMBL" id="JARBHB010000011">
    <property type="protein sequence ID" value="KAJ8872894.1"/>
    <property type="molecule type" value="Genomic_DNA"/>
</dbReference>
<evidence type="ECO:0000313" key="1">
    <source>
        <dbReference type="EMBL" id="KAJ8872894.1"/>
    </source>
</evidence>
<accession>A0ABQ9GLK7</accession>
<dbReference type="Gene3D" id="3.40.720.10">
    <property type="entry name" value="Alkaline Phosphatase, subunit A"/>
    <property type="match status" value="1"/>
</dbReference>
<name>A0ABQ9GLK7_9NEOP</name>
<dbReference type="SUPFAM" id="SSF53649">
    <property type="entry name" value="Alkaline phosphatase-like"/>
    <property type="match status" value="1"/>
</dbReference>
<dbReference type="PANTHER" id="PTHR23072:SF0">
    <property type="entry name" value="GPI ETHANOLAMINE PHOSPHATE TRANSFERASE 2"/>
    <property type="match status" value="1"/>
</dbReference>
<proteinExistence type="predicted"/>
<dbReference type="Proteomes" id="UP001159363">
    <property type="component" value="Chromosome 10"/>
</dbReference>
<evidence type="ECO:0000313" key="2">
    <source>
        <dbReference type="Proteomes" id="UP001159363"/>
    </source>
</evidence>
<dbReference type="InterPro" id="IPR017850">
    <property type="entry name" value="Alkaline_phosphatase_core_sf"/>
</dbReference>
<dbReference type="InterPro" id="IPR039527">
    <property type="entry name" value="PIGG/GPI7"/>
</dbReference>
<gene>
    <name evidence="1" type="ORF">PR048_026510</name>
</gene>
<reference evidence="1 2" key="1">
    <citation type="submission" date="2023-02" db="EMBL/GenBank/DDBJ databases">
        <title>LHISI_Scaffold_Assembly.</title>
        <authorList>
            <person name="Stuart O.P."/>
            <person name="Cleave R."/>
            <person name="Magrath M.J.L."/>
            <person name="Mikheyev A.S."/>
        </authorList>
    </citation>
    <scope>NUCLEOTIDE SEQUENCE [LARGE SCALE GENOMIC DNA]</scope>
    <source>
        <strain evidence="1">Daus_M_001</strain>
        <tissue evidence="1">Leg muscle</tissue>
    </source>
</reference>
<dbReference type="PANTHER" id="PTHR23072">
    <property type="entry name" value="PHOSPHATIDYLINOSITOL GLYCAN-RELATED"/>
    <property type="match status" value="1"/>
</dbReference>
<dbReference type="Pfam" id="PF01663">
    <property type="entry name" value="Phosphodiest"/>
    <property type="match status" value="1"/>
</dbReference>
<protein>
    <submittedName>
        <fullName evidence="1">Uncharacterized protein</fullName>
    </submittedName>
</protein>
<comment type="caution">
    <text evidence="1">The sequence shown here is derived from an EMBL/GenBank/DDBJ whole genome shotgun (WGS) entry which is preliminary data.</text>
</comment>
<keyword evidence="2" id="KW-1185">Reference proteome</keyword>
<organism evidence="1 2">
    <name type="scientific">Dryococelus australis</name>
    <dbReference type="NCBI Taxonomy" id="614101"/>
    <lineage>
        <taxon>Eukaryota</taxon>
        <taxon>Metazoa</taxon>
        <taxon>Ecdysozoa</taxon>
        <taxon>Arthropoda</taxon>
        <taxon>Hexapoda</taxon>
        <taxon>Insecta</taxon>
        <taxon>Pterygota</taxon>
        <taxon>Neoptera</taxon>
        <taxon>Polyneoptera</taxon>
        <taxon>Phasmatodea</taxon>
        <taxon>Verophasmatodea</taxon>
        <taxon>Anareolatae</taxon>
        <taxon>Phasmatidae</taxon>
        <taxon>Eurycanthinae</taxon>
        <taxon>Dryococelus</taxon>
    </lineage>
</organism>